<feature type="transmembrane region" description="Helical" evidence="1">
    <location>
        <begin position="107"/>
        <end position="128"/>
    </location>
</feature>
<keyword evidence="3" id="KW-1185">Reference proteome</keyword>
<evidence type="ECO:0000256" key="1">
    <source>
        <dbReference type="SAM" id="Phobius"/>
    </source>
</evidence>
<dbReference type="STRING" id="1149755.A0A2J6R5W0"/>
<name>A0A2J6R5W0_HYAVF</name>
<dbReference type="EMBL" id="KZ613955">
    <property type="protein sequence ID" value="PMD33869.1"/>
    <property type="molecule type" value="Genomic_DNA"/>
</dbReference>
<feature type="transmembrane region" description="Helical" evidence="1">
    <location>
        <begin position="73"/>
        <end position="95"/>
    </location>
</feature>
<gene>
    <name evidence="2" type="ORF">L207DRAFT_147600</name>
</gene>
<proteinExistence type="predicted"/>
<evidence type="ECO:0000313" key="2">
    <source>
        <dbReference type="EMBL" id="PMD33869.1"/>
    </source>
</evidence>
<dbReference type="Proteomes" id="UP000235786">
    <property type="component" value="Unassembled WGS sequence"/>
</dbReference>
<keyword evidence="1" id="KW-0472">Membrane</keyword>
<sequence>MAAFFAISVDSFPFNDNGKLPMSYVLKYMRKTFLSALIESDLPLTVSISAAISIPFVLIAFNQDRIAKWLKALGSGVIWSICIIVLTAALLSLIWTSHLASGIKAGVTVTIVLLILLALIGQGIYTLVKAARYEASSSGSGSGTSRSLADD</sequence>
<keyword evidence="1" id="KW-1133">Transmembrane helix</keyword>
<organism evidence="2 3">
    <name type="scientific">Hyaloscypha variabilis (strain UAMH 11265 / GT02V1 / F)</name>
    <name type="common">Meliniomyces variabilis</name>
    <dbReference type="NCBI Taxonomy" id="1149755"/>
    <lineage>
        <taxon>Eukaryota</taxon>
        <taxon>Fungi</taxon>
        <taxon>Dikarya</taxon>
        <taxon>Ascomycota</taxon>
        <taxon>Pezizomycotina</taxon>
        <taxon>Leotiomycetes</taxon>
        <taxon>Helotiales</taxon>
        <taxon>Hyaloscyphaceae</taxon>
        <taxon>Hyaloscypha</taxon>
        <taxon>Hyaloscypha variabilis</taxon>
    </lineage>
</organism>
<dbReference type="AlphaFoldDB" id="A0A2J6R5W0"/>
<keyword evidence="1" id="KW-0812">Transmembrane</keyword>
<feature type="transmembrane region" description="Helical" evidence="1">
    <location>
        <begin position="42"/>
        <end position="61"/>
    </location>
</feature>
<dbReference type="OrthoDB" id="341259at2759"/>
<protein>
    <submittedName>
        <fullName evidence="2">Uncharacterized protein</fullName>
    </submittedName>
</protein>
<reference evidence="2 3" key="1">
    <citation type="submission" date="2016-04" db="EMBL/GenBank/DDBJ databases">
        <title>A degradative enzymes factory behind the ericoid mycorrhizal symbiosis.</title>
        <authorList>
            <consortium name="DOE Joint Genome Institute"/>
            <person name="Martino E."/>
            <person name="Morin E."/>
            <person name="Grelet G."/>
            <person name="Kuo A."/>
            <person name="Kohler A."/>
            <person name="Daghino S."/>
            <person name="Barry K."/>
            <person name="Choi C."/>
            <person name="Cichocki N."/>
            <person name="Clum A."/>
            <person name="Copeland A."/>
            <person name="Hainaut M."/>
            <person name="Haridas S."/>
            <person name="Labutti K."/>
            <person name="Lindquist E."/>
            <person name="Lipzen A."/>
            <person name="Khouja H.-R."/>
            <person name="Murat C."/>
            <person name="Ohm R."/>
            <person name="Olson A."/>
            <person name="Spatafora J."/>
            <person name="Veneault-Fourrey C."/>
            <person name="Henrissat B."/>
            <person name="Grigoriev I."/>
            <person name="Martin F."/>
            <person name="Perotto S."/>
        </authorList>
    </citation>
    <scope>NUCLEOTIDE SEQUENCE [LARGE SCALE GENOMIC DNA]</scope>
    <source>
        <strain evidence="2 3">F</strain>
    </source>
</reference>
<accession>A0A2J6R5W0</accession>
<evidence type="ECO:0000313" key="3">
    <source>
        <dbReference type="Proteomes" id="UP000235786"/>
    </source>
</evidence>